<dbReference type="AlphaFoldDB" id="T1HXX8"/>
<dbReference type="InParanoid" id="T1HXX8"/>
<dbReference type="eggNOG" id="ENOG502SNAA">
    <property type="taxonomic scope" value="Eukaryota"/>
</dbReference>
<evidence type="ECO:0000313" key="1">
    <source>
        <dbReference type="EnsemblMetazoa" id="RPRC008898-PA"/>
    </source>
</evidence>
<dbReference type="OMA" id="IRFIAYR"/>
<sequence>MSESFNLQDIFDSIKQLQSEFCNGNEVLSDKIKSLDVSINKVLAQLTDQSNKVSNLEKMHRIYENNYKRNNLILFNFPENPKENIWDLEKEIELFLKNVIKTTVNLNEIDFIRRIGVKKGNRPILIRFIAYRRKIEVLRLAKNLKGSNLALSEDFPEEIRKIRKALYPYWKAAREENKRAYMRYDKLLVDNKFWSLEELQRGSITNVNYASESEKDDSSLTETENLSDGTLRRWLQEGKLMKKKKINKRKADGSPGKGSPFRRPRSRQISPKQVEESK</sequence>
<keyword evidence="2" id="KW-1185">Reference proteome</keyword>
<proteinExistence type="predicted"/>
<protein>
    <submittedName>
        <fullName evidence="1">Uncharacterized protein</fullName>
    </submittedName>
</protein>
<reference evidence="1" key="1">
    <citation type="submission" date="2015-05" db="UniProtKB">
        <authorList>
            <consortium name="EnsemblMetazoa"/>
        </authorList>
    </citation>
    <scope>IDENTIFICATION</scope>
</reference>
<dbReference type="Gene3D" id="3.30.70.1820">
    <property type="entry name" value="L1 transposable element, RRM domain"/>
    <property type="match status" value="1"/>
</dbReference>
<dbReference type="VEuPathDB" id="VectorBase:RPRC008898"/>
<dbReference type="EnsemblMetazoa" id="RPRC008898-RA">
    <property type="protein sequence ID" value="RPRC008898-PA"/>
    <property type="gene ID" value="RPRC008898"/>
</dbReference>
<dbReference type="STRING" id="13249.T1HXX8"/>
<evidence type="ECO:0000313" key="2">
    <source>
        <dbReference type="Proteomes" id="UP000015103"/>
    </source>
</evidence>
<dbReference type="Proteomes" id="UP000015103">
    <property type="component" value="Unassembled WGS sequence"/>
</dbReference>
<accession>T1HXX8</accession>
<dbReference type="HOGENOM" id="CLU_1002257_0_0_1"/>
<organism evidence="1 2">
    <name type="scientific">Rhodnius prolixus</name>
    <name type="common">Triatomid bug</name>
    <dbReference type="NCBI Taxonomy" id="13249"/>
    <lineage>
        <taxon>Eukaryota</taxon>
        <taxon>Metazoa</taxon>
        <taxon>Ecdysozoa</taxon>
        <taxon>Arthropoda</taxon>
        <taxon>Hexapoda</taxon>
        <taxon>Insecta</taxon>
        <taxon>Pterygota</taxon>
        <taxon>Neoptera</taxon>
        <taxon>Paraneoptera</taxon>
        <taxon>Hemiptera</taxon>
        <taxon>Heteroptera</taxon>
        <taxon>Panheteroptera</taxon>
        <taxon>Cimicomorpha</taxon>
        <taxon>Reduviidae</taxon>
        <taxon>Triatominae</taxon>
        <taxon>Rhodnius</taxon>
    </lineage>
</organism>
<name>T1HXX8_RHOPR</name>
<dbReference type="EMBL" id="ACPB03023754">
    <property type="status" value="NOT_ANNOTATED_CDS"/>
    <property type="molecule type" value="Genomic_DNA"/>
</dbReference>